<feature type="compositionally biased region" description="Basic residues" evidence="9">
    <location>
        <begin position="1379"/>
        <end position="1390"/>
    </location>
</feature>
<dbReference type="InterPro" id="IPR006554">
    <property type="entry name" value="Helicase-like_DEXD_c2"/>
</dbReference>
<dbReference type="SMART" id="SM00488">
    <property type="entry name" value="DEXDc2"/>
    <property type="match status" value="1"/>
</dbReference>
<dbReference type="InterPro" id="IPR014013">
    <property type="entry name" value="Helic_SF1/SF2_ATP-bd_DinG/Rad3"/>
</dbReference>
<feature type="domain" description="Helicase ATP-binding" evidence="10">
    <location>
        <begin position="23"/>
        <end position="340"/>
    </location>
</feature>
<proteinExistence type="predicted"/>
<keyword evidence="2" id="KW-0547">Nucleotide-binding</keyword>
<keyword evidence="3" id="KW-0378">Hydrolase</keyword>
<evidence type="ECO:0000256" key="4">
    <source>
        <dbReference type="ARBA" id="ARBA00022806"/>
    </source>
</evidence>
<evidence type="ECO:0000313" key="12">
    <source>
        <dbReference type="Proteomes" id="UP001497444"/>
    </source>
</evidence>
<keyword evidence="5" id="KW-0067">ATP-binding</keyword>
<accession>A0ABP0X157</accession>
<gene>
    <name evidence="11" type="ORF">CSSPJE1EN1_LOCUS16883</name>
</gene>
<dbReference type="InterPro" id="IPR010614">
    <property type="entry name" value="RAD3-like_helicase_DEAD"/>
</dbReference>
<dbReference type="CDD" id="cd18788">
    <property type="entry name" value="SF2_C_XPD"/>
    <property type="match status" value="1"/>
</dbReference>
<reference evidence="11" key="1">
    <citation type="submission" date="2024-02" db="EMBL/GenBank/DDBJ databases">
        <authorList>
            <consortium name="ELIXIR-Norway"/>
            <consortium name="Elixir Norway"/>
        </authorList>
    </citation>
    <scope>NUCLEOTIDE SEQUENCE</scope>
</reference>
<dbReference type="Pfam" id="PF06733">
    <property type="entry name" value="DEAD_2"/>
    <property type="match status" value="1"/>
</dbReference>
<dbReference type="PROSITE" id="PS51193">
    <property type="entry name" value="HELICASE_ATP_BIND_2"/>
    <property type="match status" value="1"/>
</dbReference>
<organism evidence="11 12">
    <name type="scientific">Sphagnum jensenii</name>
    <dbReference type="NCBI Taxonomy" id="128206"/>
    <lineage>
        <taxon>Eukaryota</taxon>
        <taxon>Viridiplantae</taxon>
        <taxon>Streptophyta</taxon>
        <taxon>Embryophyta</taxon>
        <taxon>Bryophyta</taxon>
        <taxon>Sphagnophytina</taxon>
        <taxon>Sphagnopsida</taxon>
        <taxon>Sphagnales</taxon>
        <taxon>Sphagnaceae</taxon>
        <taxon>Sphagnum</taxon>
    </lineage>
</organism>
<dbReference type="Proteomes" id="UP001497444">
    <property type="component" value="Chromosome 4"/>
</dbReference>
<dbReference type="SMART" id="SM00491">
    <property type="entry name" value="HELICc2"/>
    <property type="match status" value="1"/>
</dbReference>
<keyword evidence="1" id="KW-0479">Metal-binding</keyword>
<dbReference type="Pfam" id="PF13307">
    <property type="entry name" value="Helicase_C_2"/>
    <property type="match status" value="1"/>
</dbReference>
<evidence type="ECO:0000313" key="11">
    <source>
        <dbReference type="EMBL" id="CAK9271405.1"/>
    </source>
</evidence>
<evidence type="ECO:0000256" key="5">
    <source>
        <dbReference type="ARBA" id="ARBA00022840"/>
    </source>
</evidence>
<dbReference type="PANTHER" id="PTHR11472:SF47">
    <property type="entry name" value="FANCONI ANEMIA GROUP J PROTEIN"/>
    <property type="match status" value="1"/>
</dbReference>
<feature type="region of interest" description="Disordered" evidence="9">
    <location>
        <begin position="1341"/>
        <end position="1390"/>
    </location>
</feature>
<keyword evidence="7" id="KW-0411">Iron-sulfur</keyword>
<dbReference type="SUPFAM" id="SSF52540">
    <property type="entry name" value="P-loop containing nucleoside triphosphate hydrolases"/>
    <property type="match status" value="1"/>
</dbReference>
<evidence type="ECO:0000256" key="2">
    <source>
        <dbReference type="ARBA" id="ARBA00022741"/>
    </source>
</evidence>
<evidence type="ECO:0000256" key="3">
    <source>
        <dbReference type="ARBA" id="ARBA00022801"/>
    </source>
</evidence>
<protein>
    <recommendedName>
        <fullName evidence="10">Helicase ATP-binding domain-containing protein</fullName>
    </recommendedName>
</protein>
<keyword evidence="4" id="KW-0347">Helicase</keyword>
<keyword evidence="6" id="KW-0408">Iron</keyword>
<feature type="compositionally biased region" description="Basic and acidic residues" evidence="9">
    <location>
        <begin position="921"/>
        <end position="933"/>
    </location>
</feature>
<evidence type="ECO:0000256" key="9">
    <source>
        <dbReference type="SAM" id="MobiDB-lite"/>
    </source>
</evidence>
<evidence type="ECO:0000256" key="7">
    <source>
        <dbReference type="ARBA" id="ARBA00023014"/>
    </source>
</evidence>
<sequence length="1390" mass="153702">MAVDPQAAASDSIGGDGKKYKICGIEVVFPYKPYGPQLAYMGKVLAALERSRSKGIGDGSVNALLESPTGSGKTLALLCATLAWQQQYEALPPPPPPPPGDPQVVGGGFIVEEAAVSGNSASSACLPSPKGGRHGKQPFKKQKLPTIYYATRTHSQITQVVREFRKTNYRVPMAVLAARKHYCTNKQVLKHKNVDEDCKELLKDEHRCCPQFKNVTRLKTDPSLQKGGSNEIHDIEDLVTLGYKVKGCAYFAAREMATEAEIVFCPYSYILDPIIRSAMEVNIRGAIIVLDEAHNIEDVAREAGSMDLETSMLEDMRMELEQLSTPDEIADIYSPLLQMVQELLAWIYQQSNSLTKLDFEHFASCWRGDEAVRELQSAGISPESFHILLECSNKAVGAASNPDEDKSYLSGRAAKALEGVFCALKFMLGNNGQRVGDYQLVVKKYVKRNEAMAVSGWVTSISLWCLNPGVVFEEISSAARSIILTSGTLSPMDSFASELGVPFEIQMEASHVVDMDKQVWAATLSLGPGNVPLNASFKNADGYAFQDALGTVLEEICKVVPDGALIFFPSFKLLDKLCTRWQATGQWTRLLEEKQLFVEPKGSSDQFDQVLNNYYQVINSSSKPIKKNIKGRNQKHTIKFGESKEHQAQKEHGAAFLAVCRGKVSEGIDFSDKNARVVIVIGIPFPNVKDIQVTLKKRYNTENRICKNLLSGDQWYCQQTFRALNQAVGRCIRHRYDYGAILLLDERFKKQGNIDYMSKWLRKSIRQCDNFKDCLRGLETFFKKFEVSPSSLQVPIINTVGKLASTRIPKLPITFSSANTRTPINLKRKSSKLEEQSNFDPPGVPVMDFNSGSGEQFTVCNGNTLMQSNDPVIEHLSTQTPACQQIEVELEGDVGPDFIKPGSPVVVLSFDLDTWSGSVTEEEKKSSSSRRGESPSVEEGISITMCKWNSGHSPAPTPLRVSVSPHCSGKSTVAGTVTQFPTVQSEHPTPVSQESFQPVQEDLFTFGTSPEKDATDTVPNLHTSISLQKDSIPIQKDRIPQMQQSFVSIIRDVDSRTSSASDHLVTTAQRRVAAGKPGEQMIHDNWEDNDLSERVKYRQNVSCETGSGSPMGFQLMTTTSGRNTLVALQHKQDACDITKATAFGKGEKGRSFCCIDKGKDCAEHSQPGLSGVLEKLTERTETVGTSYHRSEFEDFMEYEIGCTKCGCLYFRATKGLEFYKMHLCKAYLVELCRSIESDNALAERSDVAVFITSSESCHPLLTKSIHRQGASSLQGCRNSEAESGVWVKEDGCVYEALFCPCCENQRNCVGVRIAATDKENLSLMGTIVLFEKSVKLRPLRPTALEKEQNTQGEEPEATKSAMMQDEELGPNRAQVRTPAKAKLKLQKPKF</sequence>
<dbReference type="Gene3D" id="3.40.50.300">
    <property type="entry name" value="P-loop containing nucleotide triphosphate hydrolases"/>
    <property type="match status" value="2"/>
</dbReference>
<evidence type="ECO:0000256" key="8">
    <source>
        <dbReference type="ARBA" id="ARBA00023235"/>
    </source>
</evidence>
<name>A0ABP0X157_9BRYO</name>
<dbReference type="InterPro" id="IPR027417">
    <property type="entry name" value="P-loop_NTPase"/>
</dbReference>
<dbReference type="InterPro" id="IPR006555">
    <property type="entry name" value="ATP-dep_Helicase_C"/>
</dbReference>
<evidence type="ECO:0000256" key="1">
    <source>
        <dbReference type="ARBA" id="ARBA00022723"/>
    </source>
</evidence>
<feature type="region of interest" description="Disordered" evidence="9">
    <location>
        <begin position="917"/>
        <end position="938"/>
    </location>
</feature>
<dbReference type="InterPro" id="IPR045028">
    <property type="entry name" value="DinG/Rad3-like"/>
</dbReference>
<keyword evidence="12" id="KW-1185">Reference proteome</keyword>
<dbReference type="EMBL" id="OZ020099">
    <property type="protein sequence ID" value="CAK9271405.1"/>
    <property type="molecule type" value="Genomic_DNA"/>
</dbReference>
<keyword evidence="8" id="KW-0413">Isomerase</keyword>
<dbReference type="PANTHER" id="PTHR11472">
    <property type="entry name" value="DNA REPAIR DEAD HELICASE RAD3/XP-D SUBFAMILY MEMBER"/>
    <property type="match status" value="1"/>
</dbReference>
<evidence type="ECO:0000256" key="6">
    <source>
        <dbReference type="ARBA" id="ARBA00023004"/>
    </source>
</evidence>
<evidence type="ECO:0000259" key="10">
    <source>
        <dbReference type="PROSITE" id="PS51193"/>
    </source>
</evidence>